<dbReference type="STRING" id="163003.CL1_0705"/>
<feature type="coiled-coil region" evidence="1">
    <location>
        <begin position="250"/>
        <end position="322"/>
    </location>
</feature>
<dbReference type="HOGENOM" id="CLU_775273_0_0_2"/>
<protein>
    <submittedName>
        <fullName evidence="2">Uncharacterized protein</fullName>
    </submittedName>
</protein>
<reference evidence="2 3" key="1">
    <citation type="journal article" date="2012" name="J. Bacteriol.">
        <title>Complete Genome Sequence of the Hyperthermophilic Archaeon Thermococcus sp. Strain CL1, Isolated from a Paralvinella sp. Polychaete Worm Collected from a Hydrothermal Vent.</title>
        <authorList>
            <person name="Jung J.H."/>
            <person name="Holden J.F."/>
            <person name="Seo D.H."/>
            <person name="Park K.H."/>
            <person name="Shin H."/>
            <person name="Ryu S."/>
            <person name="Lee J.H."/>
            <person name="Park C.S."/>
        </authorList>
    </citation>
    <scope>NUCLEOTIDE SEQUENCE [LARGE SCALE GENOMIC DNA]</scope>
    <source>
        <strain evidence="3">DSM 27260 / KACC 17922 / CL1</strain>
    </source>
</reference>
<proteinExistence type="predicted"/>
<sequence length="333" mass="39461">MVEKVRRKYEKRLEKRLKEILKKIDELERRKIPRNVDEKVRKIVTAERRNYVTSLRNALASIESMEDLGKRLPDLAKLHVGHGKYLILLFEKDVYAINRLLKELNEDYLSYYRELEKAELPELGIRGLLEEMEEIKKAIAEGEAERQGLVERLRELEGELEGLYRELGLDELDERISTLSSRIRSEEMELRSKASKLQKPVRRMRLGGFADEFARDSSVVLREPEKTLSLLQKVYPRLEGKYRKTARWLVENLEEKVGAIEEDRELLEELEAEREKLIEDVRTRENEIRELERLIEEKEAELKKLRNRLEHLEKGFEESIAKLEGILGTKIER</sequence>
<organism evidence="2 3">
    <name type="scientific">Thermococcus cleftensis (strain DSM 27260 / KACC 17922 / CL1)</name>
    <dbReference type="NCBI Taxonomy" id="163003"/>
    <lineage>
        <taxon>Archaea</taxon>
        <taxon>Methanobacteriati</taxon>
        <taxon>Methanobacteriota</taxon>
        <taxon>Thermococci</taxon>
        <taxon>Thermococcales</taxon>
        <taxon>Thermococcaceae</taxon>
        <taxon>Thermococcus</taxon>
    </lineage>
</organism>
<evidence type="ECO:0000256" key="1">
    <source>
        <dbReference type="SAM" id="Coils"/>
    </source>
</evidence>
<accession>I3ZT76</accession>
<dbReference type="AlphaFoldDB" id="I3ZT76"/>
<dbReference type="EMBL" id="CP003651">
    <property type="protein sequence ID" value="AFL94910.1"/>
    <property type="molecule type" value="Genomic_DNA"/>
</dbReference>
<dbReference type="KEGG" id="thm:CL1_0705"/>
<keyword evidence="1" id="KW-0175">Coiled coil</keyword>
<dbReference type="Proteomes" id="UP000006064">
    <property type="component" value="Chromosome"/>
</dbReference>
<gene>
    <name evidence="2" type="ORF">CL1_0705</name>
</gene>
<keyword evidence="3" id="KW-1185">Reference proteome</keyword>
<evidence type="ECO:0000313" key="2">
    <source>
        <dbReference type="EMBL" id="AFL94910.1"/>
    </source>
</evidence>
<evidence type="ECO:0000313" key="3">
    <source>
        <dbReference type="Proteomes" id="UP000006064"/>
    </source>
</evidence>
<name>I3ZT76_THECF</name>
<feature type="coiled-coil region" evidence="1">
    <location>
        <begin position="125"/>
        <end position="189"/>
    </location>
</feature>